<proteinExistence type="predicted"/>
<accession>A0AAD8UYF4</accession>
<keyword evidence="1" id="KW-0732">Signal</keyword>
<feature type="chain" id="PRO_5042184012" description="Sulfate permease ii" evidence="1">
    <location>
        <begin position="26"/>
        <end position="218"/>
    </location>
</feature>
<evidence type="ECO:0000313" key="2">
    <source>
        <dbReference type="EMBL" id="KAK1569612.1"/>
    </source>
</evidence>
<dbReference type="GeneID" id="85443502"/>
<protein>
    <recommendedName>
        <fullName evidence="4">Sulfate permease ii</fullName>
    </recommendedName>
</protein>
<dbReference type="Proteomes" id="UP001230504">
    <property type="component" value="Unassembled WGS sequence"/>
</dbReference>
<evidence type="ECO:0000313" key="3">
    <source>
        <dbReference type="Proteomes" id="UP001230504"/>
    </source>
</evidence>
<organism evidence="2 3">
    <name type="scientific">Colletotrichum navitas</name>
    <dbReference type="NCBI Taxonomy" id="681940"/>
    <lineage>
        <taxon>Eukaryota</taxon>
        <taxon>Fungi</taxon>
        <taxon>Dikarya</taxon>
        <taxon>Ascomycota</taxon>
        <taxon>Pezizomycotina</taxon>
        <taxon>Sordariomycetes</taxon>
        <taxon>Hypocreomycetidae</taxon>
        <taxon>Glomerellales</taxon>
        <taxon>Glomerellaceae</taxon>
        <taxon>Colletotrichum</taxon>
        <taxon>Colletotrichum graminicola species complex</taxon>
    </lineage>
</organism>
<reference evidence="2" key="1">
    <citation type="submission" date="2021-06" db="EMBL/GenBank/DDBJ databases">
        <title>Comparative genomics, transcriptomics and evolutionary studies reveal genomic signatures of adaptation to plant cell wall in hemibiotrophic fungi.</title>
        <authorList>
            <consortium name="DOE Joint Genome Institute"/>
            <person name="Baroncelli R."/>
            <person name="Diaz J.F."/>
            <person name="Benocci T."/>
            <person name="Peng M."/>
            <person name="Battaglia E."/>
            <person name="Haridas S."/>
            <person name="Andreopoulos W."/>
            <person name="Labutti K."/>
            <person name="Pangilinan J."/>
            <person name="Floch G.L."/>
            <person name="Makela M.R."/>
            <person name="Henrissat B."/>
            <person name="Grigoriev I.V."/>
            <person name="Crouch J.A."/>
            <person name="De Vries R.P."/>
            <person name="Sukno S.A."/>
            <person name="Thon M.R."/>
        </authorList>
    </citation>
    <scope>NUCLEOTIDE SEQUENCE</scope>
    <source>
        <strain evidence="2">CBS 125086</strain>
    </source>
</reference>
<evidence type="ECO:0008006" key="4">
    <source>
        <dbReference type="Google" id="ProtNLM"/>
    </source>
</evidence>
<keyword evidence="3" id="KW-1185">Reference proteome</keyword>
<dbReference type="EMBL" id="JAHLJV010000128">
    <property type="protein sequence ID" value="KAK1569612.1"/>
    <property type="molecule type" value="Genomic_DNA"/>
</dbReference>
<evidence type="ECO:0000256" key="1">
    <source>
        <dbReference type="SAM" id="SignalP"/>
    </source>
</evidence>
<gene>
    <name evidence="2" type="ORF">LY79DRAFT_571573</name>
</gene>
<dbReference type="RefSeq" id="XP_060407828.1">
    <property type="nucleotide sequence ID" value="XM_060559262.1"/>
</dbReference>
<name>A0AAD8UYF4_9PEZI</name>
<feature type="signal peptide" evidence="1">
    <location>
        <begin position="1"/>
        <end position="25"/>
    </location>
</feature>
<comment type="caution">
    <text evidence="2">The sequence shown here is derived from an EMBL/GenBank/DDBJ whole genome shotgun (WGS) entry which is preliminary data.</text>
</comment>
<sequence length="218" mass="22677">MRLSSGSILRASLVAAAWLASAVLAIPQVVDREDPPPNPPPALSPQSPIATAEQVEITGPNQTTATATAPQQQNKPPIPITVHLFESSPGVKTCRGSAFVTMVLPADAAREPAFTSRDGQCYELSETAQCGIFAGNKADGCEAKLFRGSRCTEFANLAVFQEELRPVGGFFASISIKCGIAPVEPKPLSLGNLGGKLQKPPGKGSRAARAVDAAMRAA</sequence>
<dbReference type="AlphaFoldDB" id="A0AAD8UYF4"/>